<dbReference type="EMBL" id="RCML01000833">
    <property type="protein sequence ID" value="KAG2968803.1"/>
    <property type="molecule type" value="Genomic_DNA"/>
</dbReference>
<proteinExistence type="predicted"/>
<dbReference type="EMBL" id="RCMG01000318">
    <property type="protein sequence ID" value="KAG2856763.1"/>
    <property type="molecule type" value="Genomic_DNA"/>
</dbReference>
<comment type="caution">
    <text evidence="1">The sequence shown here is derived from an EMBL/GenBank/DDBJ whole genome shotgun (WGS) entry which is preliminary data.</text>
</comment>
<evidence type="ECO:0000313" key="2">
    <source>
        <dbReference type="EMBL" id="KAG2968803.1"/>
    </source>
</evidence>
<sequence length="273" mass="30080">MSSIATGNTSQQPRLADGGIPNAVVHGVIESSDPFELFEGAHSISSVSDAHKRSSRHSDASSERLDRLEGLLEGMARQKTQFSRAVQREKLETDKMIVFEVHRRNDVLMINVMGEKTAEARFRVVKAKVLAAGEELAGATTVTMLQELHERLGRIAYDTVERMADTIGSGIRLTDRARPNCLTCARVKQSKNHQSKKDSGANAPVNKIGDVIGSDIKGPMTLNDRLGNRYLIDPTNYKKTVTTLNLELDPALVLFLENCADLEDTTIPTFPMY</sequence>
<evidence type="ECO:0000313" key="1">
    <source>
        <dbReference type="EMBL" id="KAG2856763.1"/>
    </source>
</evidence>
<evidence type="ECO:0000313" key="3">
    <source>
        <dbReference type="EMBL" id="KAG3210435.1"/>
    </source>
</evidence>
<dbReference type="Proteomes" id="UP000735874">
    <property type="component" value="Unassembled WGS sequence"/>
</dbReference>
<protein>
    <submittedName>
        <fullName evidence="1">Uncharacterized protein</fullName>
    </submittedName>
</protein>
<name>A0A8T0Z3H2_9STRA</name>
<reference evidence="1" key="1">
    <citation type="submission" date="2018-10" db="EMBL/GenBank/DDBJ databases">
        <title>Effector identification in a new, highly contiguous assembly of the strawberry crown rot pathogen Phytophthora cactorum.</title>
        <authorList>
            <person name="Armitage A.D."/>
            <person name="Nellist C.F."/>
            <person name="Bates H."/>
            <person name="Vickerstaff R.J."/>
            <person name="Harrison R.J."/>
        </authorList>
    </citation>
    <scope>NUCLEOTIDE SEQUENCE</scope>
    <source>
        <strain evidence="1">15-7</strain>
        <strain evidence="2">P415</strain>
        <strain evidence="3">P421</strain>
    </source>
</reference>
<organism evidence="1 4">
    <name type="scientific">Phytophthora cactorum</name>
    <dbReference type="NCBI Taxonomy" id="29920"/>
    <lineage>
        <taxon>Eukaryota</taxon>
        <taxon>Sar</taxon>
        <taxon>Stramenopiles</taxon>
        <taxon>Oomycota</taxon>
        <taxon>Peronosporomycetes</taxon>
        <taxon>Peronosporales</taxon>
        <taxon>Peronosporaceae</taxon>
        <taxon>Phytophthora</taxon>
    </lineage>
</organism>
<dbReference type="VEuPathDB" id="FungiDB:PC110_g14637"/>
<dbReference type="Proteomes" id="UP000697107">
    <property type="component" value="Unassembled WGS sequence"/>
</dbReference>
<evidence type="ECO:0000313" key="4">
    <source>
        <dbReference type="Proteomes" id="UP000735874"/>
    </source>
</evidence>
<gene>
    <name evidence="1" type="ORF">PC113_g11277</name>
    <name evidence="2" type="ORF">PC118_g17795</name>
    <name evidence="3" type="ORF">PC129_g18560</name>
</gene>
<dbReference type="Proteomes" id="UP000760860">
    <property type="component" value="Unassembled WGS sequence"/>
</dbReference>
<dbReference type="EMBL" id="RCMV01001094">
    <property type="protein sequence ID" value="KAG3210435.1"/>
    <property type="molecule type" value="Genomic_DNA"/>
</dbReference>
<accession>A0A8T0Z3H2</accession>
<dbReference type="AlphaFoldDB" id="A0A8T0Z3H2"/>